<comment type="caution">
    <text evidence="1">The sequence shown here is derived from an EMBL/GenBank/DDBJ whole genome shotgun (WGS) entry which is preliminary data.</text>
</comment>
<organism evidence="1 2">
    <name type="scientific">Pseudomonas fluorescens</name>
    <dbReference type="NCBI Taxonomy" id="294"/>
    <lineage>
        <taxon>Bacteria</taxon>
        <taxon>Pseudomonadati</taxon>
        <taxon>Pseudomonadota</taxon>
        <taxon>Gammaproteobacteria</taxon>
        <taxon>Pseudomonadales</taxon>
        <taxon>Pseudomonadaceae</taxon>
        <taxon>Pseudomonas</taxon>
    </lineage>
</organism>
<gene>
    <name evidence="1" type="ORF">VC35_21120</name>
</gene>
<proteinExistence type="predicted"/>
<dbReference type="EMBL" id="LACC01000026">
    <property type="protein sequence ID" value="KJZ42944.1"/>
    <property type="molecule type" value="Genomic_DNA"/>
</dbReference>
<accession>A0A0F4TFV3</accession>
<evidence type="ECO:0000313" key="2">
    <source>
        <dbReference type="Proteomes" id="UP000033588"/>
    </source>
</evidence>
<dbReference type="AlphaFoldDB" id="A0A0F4TFV3"/>
<protein>
    <submittedName>
        <fullName evidence="1">Uncharacterized protein</fullName>
    </submittedName>
</protein>
<dbReference type="Proteomes" id="UP000033588">
    <property type="component" value="Unassembled WGS sequence"/>
</dbReference>
<sequence>MQRGLDRIFRAAVGVAGGGDLQFVAGQEVHGEAADFLAGVVGDGDYLGVLAFSRIDFVKPGVVFSLIGETWIVIRISNSRLPFDAYCHARLPARRRDVTAPPAPSLIRTDDVQPRMAIDAKLVDGPMGMIDRFEGACMDEFCLHRQGKSDQGAKQRAPREY</sequence>
<reference evidence="1 2" key="1">
    <citation type="submission" date="2015-03" db="EMBL/GenBank/DDBJ databases">
        <title>Comparative genomics of Pseudomonas insights into diversity of traits involved in vanlence and defense.</title>
        <authorList>
            <person name="Qin Y."/>
        </authorList>
    </citation>
    <scope>NUCLEOTIDE SEQUENCE [LARGE SCALE GENOMIC DNA]</scope>
    <source>
        <strain evidence="1 2">C8</strain>
    </source>
</reference>
<evidence type="ECO:0000313" key="1">
    <source>
        <dbReference type="EMBL" id="KJZ42944.1"/>
    </source>
</evidence>
<name>A0A0F4TFV3_PSEFL</name>